<dbReference type="EMBL" id="JANPWB010000012">
    <property type="protein sequence ID" value="KAJ1115343.1"/>
    <property type="molecule type" value="Genomic_DNA"/>
</dbReference>
<keyword evidence="3" id="KW-1185">Reference proteome</keyword>
<sequence length="554" mass="61633">MAVAVRPCRWRAGGTPELSPSASIRSWTAPSATPLVHGIPAPPDTTTRPATSTHSTLAAPQHASSRHRALGPARRLSPGRGLPYRNLVERLLGARHCHSHPGGLQDHHRDRTNGIGGGIAIAHKTTLKVHTHTDDTLKTSEHLHFQIHTDPNTTLRGTLIYRPPGPQAPFSDSISDLASTHALISTDYILLGDLNFHLENNNDVNSTTLIANLANLGLRQLVTTPTHAVGHTLDPIFSTSAHITFNHTTELHWTDHHCIHFTFQKQVKHHRTLKPPRRHWSKVTQDQLTSALAQNPPNDPTDPDTAAHNLRQWINDYANSLTPLKKTSNNQATKKATWFTEELQTSKRICRKLKNKWLTEHTPDSLTAHKDATHRHHQLIRLAKRSSFKGRLDNNAHNSKELFSIVKELSNPSTNINDIPPSQELCDSLATFFHQKITDIHDSFNTTAAPTTPDTTPANTTQFDRPTSWANISDTDTRKFMNSIHSGSPSDPCPHHVYNKADIAIAPQLRKVINISGIQEKALEWTTSFLSVKTQRVRLPPYRSKATKIICGVP</sequence>
<reference evidence="2" key="1">
    <citation type="journal article" date="2022" name="bioRxiv">
        <title>Sequencing and chromosome-scale assembly of the giantPleurodeles waltlgenome.</title>
        <authorList>
            <person name="Brown T."/>
            <person name="Elewa A."/>
            <person name="Iarovenko S."/>
            <person name="Subramanian E."/>
            <person name="Araus A.J."/>
            <person name="Petzold A."/>
            <person name="Susuki M."/>
            <person name="Suzuki K.-i.T."/>
            <person name="Hayashi T."/>
            <person name="Toyoda A."/>
            <person name="Oliveira C."/>
            <person name="Osipova E."/>
            <person name="Leigh N.D."/>
            <person name="Simon A."/>
            <person name="Yun M.H."/>
        </authorList>
    </citation>
    <scope>NUCLEOTIDE SEQUENCE</scope>
    <source>
        <strain evidence="2">20211129_DDA</strain>
        <tissue evidence="2">Liver</tissue>
    </source>
</reference>
<protein>
    <recommendedName>
        <fullName evidence="4">Endonuclease/exonuclease/phosphatase domain-containing protein</fullName>
    </recommendedName>
</protein>
<feature type="region of interest" description="Disordered" evidence="1">
    <location>
        <begin position="447"/>
        <end position="469"/>
    </location>
</feature>
<proteinExistence type="predicted"/>
<accession>A0AAV7NGR7</accession>
<feature type="compositionally biased region" description="Low complexity" evidence="1">
    <location>
        <begin position="447"/>
        <end position="461"/>
    </location>
</feature>
<feature type="region of interest" description="Disordered" evidence="1">
    <location>
        <begin position="31"/>
        <end position="78"/>
    </location>
</feature>
<dbReference type="AlphaFoldDB" id="A0AAV7NGR7"/>
<comment type="caution">
    <text evidence="2">The sequence shown here is derived from an EMBL/GenBank/DDBJ whole genome shotgun (WGS) entry which is preliminary data.</text>
</comment>
<dbReference type="InterPro" id="IPR036691">
    <property type="entry name" value="Endo/exonu/phosph_ase_sf"/>
</dbReference>
<evidence type="ECO:0000256" key="1">
    <source>
        <dbReference type="SAM" id="MobiDB-lite"/>
    </source>
</evidence>
<feature type="compositionally biased region" description="Low complexity" evidence="1">
    <location>
        <begin position="44"/>
        <end position="56"/>
    </location>
</feature>
<evidence type="ECO:0000313" key="3">
    <source>
        <dbReference type="Proteomes" id="UP001066276"/>
    </source>
</evidence>
<gene>
    <name evidence="2" type="ORF">NDU88_003567</name>
</gene>
<dbReference type="Proteomes" id="UP001066276">
    <property type="component" value="Chromosome 8"/>
</dbReference>
<dbReference type="PANTHER" id="PTHR46670">
    <property type="entry name" value="ENDO/EXONUCLEASE/PHOSPHATASE DOMAIN-CONTAINING PROTEIN"/>
    <property type="match status" value="1"/>
</dbReference>
<evidence type="ECO:0008006" key="4">
    <source>
        <dbReference type="Google" id="ProtNLM"/>
    </source>
</evidence>
<dbReference type="PANTHER" id="PTHR46670:SF3">
    <property type="entry name" value="ENDONUCLEASE_EXONUCLEASE_PHOSPHATASE DOMAIN-CONTAINING PROTEIN"/>
    <property type="match status" value="1"/>
</dbReference>
<organism evidence="2 3">
    <name type="scientific">Pleurodeles waltl</name>
    <name type="common">Iberian ribbed newt</name>
    <dbReference type="NCBI Taxonomy" id="8319"/>
    <lineage>
        <taxon>Eukaryota</taxon>
        <taxon>Metazoa</taxon>
        <taxon>Chordata</taxon>
        <taxon>Craniata</taxon>
        <taxon>Vertebrata</taxon>
        <taxon>Euteleostomi</taxon>
        <taxon>Amphibia</taxon>
        <taxon>Batrachia</taxon>
        <taxon>Caudata</taxon>
        <taxon>Salamandroidea</taxon>
        <taxon>Salamandridae</taxon>
        <taxon>Pleurodelinae</taxon>
        <taxon>Pleurodeles</taxon>
    </lineage>
</organism>
<evidence type="ECO:0000313" key="2">
    <source>
        <dbReference type="EMBL" id="KAJ1115343.1"/>
    </source>
</evidence>
<dbReference type="SUPFAM" id="SSF56219">
    <property type="entry name" value="DNase I-like"/>
    <property type="match status" value="1"/>
</dbReference>
<name>A0AAV7NGR7_PLEWA</name>